<sequence>LLDILLPCSSHGLTPVRRKCLPQLDLNICPEPEAGRGDGRPFQATLLDKPAQRETMTVPKCQADSARPGAGVEKEKEKAADRCSGQCPRNSEQLHPGVGRFVAERHSRAAERDTLHLSSQTRADSYSQSPVGSLRVFSARQVGESGLRPSVRLRLRVRTAVHGDAARRR</sequence>
<reference evidence="1" key="1">
    <citation type="submission" date="2022-05" db="EMBL/GenBank/DDBJ databases">
        <title>Chromosome-level genome of Chaenocephalus aceratus.</title>
        <authorList>
            <person name="Park H."/>
        </authorList>
    </citation>
    <scope>NUCLEOTIDE SEQUENCE</scope>
    <source>
        <strain evidence="1">KU_202001</strain>
    </source>
</reference>
<evidence type="ECO:0000313" key="1">
    <source>
        <dbReference type="EMBL" id="KAI4802690.1"/>
    </source>
</evidence>
<proteinExistence type="predicted"/>
<feature type="non-terminal residue" evidence="1">
    <location>
        <position position="1"/>
    </location>
</feature>
<dbReference type="Proteomes" id="UP001057452">
    <property type="component" value="Chromosome 23"/>
</dbReference>
<protein>
    <submittedName>
        <fullName evidence="1">Uncharacterized protein</fullName>
    </submittedName>
</protein>
<organism evidence="1 2">
    <name type="scientific">Chaenocephalus aceratus</name>
    <name type="common">Blackfin icefish</name>
    <name type="synonym">Chaenichthys aceratus</name>
    <dbReference type="NCBI Taxonomy" id="36190"/>
    <lineage>
        <taxon>Eukaryota</taxon>
        <taxon>Metazoa</taxon>
        <taxon>Chordata</taxon>
        <taxon>Craniata</taxon>
        <taxon>Vertebrata</taxon>
        <taxon>Euteleostomi</taxon>
        <taxon>Actinopterygii</taxon>
        <taxon>Neopterygii</taxon>
        <taxon>Teleostei</taxon>
        <taxon>Neoteleostei</taxon>
        <taxon>Acanthomorphata</taxon>
        <taxon>Eupercaria</taxon>
        <taxon>Perciformes</taxon>
        <taxon>Notothenioidei</taxon>
        <taxon>Channichthyidae</taxon>
        <taxon>Chaenocephalus</taxon>
    </lineage>
</organism>
<gene>
    <name evidence="1" type="ORF">KUCAC02_006272</name>
</gene>
<evidence type="ECO:0000313" key="2">
    <source>
        <dbReference type="Proteomes" id="UP001057452"/>
    </source>
</evidence>
<name>A0ACB9VSI4_CHAAC</name>
<accession>A0ACB9VSI4</accession>
<comment type="caution">
    <text evidence="1">The sequence shown here is derived from an EMBL/GenBank/DDBJ whole genome shotgun (WGS) entry which is preliminary data.</text>
</comment>
<dbReference type="EMBL" id="CM043807">
    <property type="protein sequence ID" value="KAI4802690.1"/>
    <property type="molecule type" value="Genomic_DNA"/>
</dbReference>
<keyword evidence="2" id="KW-1185">Reference proteome</keyword>